<reference evidence="2 3" key="1">
    <citation type="journal article" date="2016" name="Genome Announc.">
        <title>Complete Genome Sequences of Aerococcus christensenii CCUG 28831T, Aerococcus sanguinicola CCUG 43001T, Aerococcus urinae CCUG 36881T, Aerococcus urinaeequi CCUG 28094T, Aerococcus urinaehominis CCUG 42038 BT, and Aerococcus viridans CCUG 4311T.</title>
        <authorList>
            <person name="Carkaci D."/>
            <person name="Dargis R."/>
            <person name="Nielsen X.C."/>
            <person name="Skovgaard O."/>
            <person name="Fuursted K."/>
            <person name="Christensen J.J."/>
        </authorList>
    </citation>
    <scope>NUCLEOTIDE SEQUENCE [LARGE SCALE GENOMIC DNA]</scope>
    <source>
        <strain evidence="2 3">CCUG43001</strain>
    </source>
</reference>
<dbReference type="EMBL" id="CP014160">
    <property type="protein sequence ID" value="AMB93268.1"/>
    <property type="molecule type" value="Genomic_DNA"/>
</dbReference>
<evidence type="ECO:0000313" key="2">
    <source>
        <dbReference type="EMBL" id="AMB93268.1"/>
    </source>
</evidence>
<gene>
    <name evidence="2" type="ORF">AWM72_00030</name>
</gene>
<keyword evidence="1" id="KW-0472">Membrane</keyword>
<dbReference type="Proteomes" id="UP000069912">
    <property type="component" value="Chromosome"/>
</dbReference>
<feature type="transmembrane region" description="Helical" evidence="1">
    <location>
        <begin position="7"/>
        <end position="27"/>
    </location>
</feature>
<dbReference type="GeneID" id="92902462"/>
<evidence type="ECO:0000256" key="1">
    <source>
        <dbReference type="SAM" id="Phobius"/>
    </source>
</evidence>
<organism evidence="2 3">
    <name type="scientific">Aerococcus sanguinicola</name>
    <dbReference type="NCBI Taxonomy" id="119206"/>
    <lineage>
        <taxon>Bacteria</taxon>
        <taxon>Bacillati</taxon>
        <taxon>Bacillota</taxon>
        <taxon>Bacilli</taxon>
        <taxon>Lactobacillales</taxon>
        <taxon>Aerococcaceae</taxon>
        <taxon>Aerococcus</taxon>
    </lineage>
</organism>
<reference evidence="3" key="2">
    <citation type="submission" date="2016-01" db="EMBL/GenBank/DDBJ databases">
        <title>Six Aerococcus type strain genome sequencing and assembly using PacBio and Illumina Hiseq.</title>
        <authorList>
            <person name="Carkaci D."/>
            <person name="Dargis R."/>
            <person name="Nielsen X.C."/>
            <person name="Skovgaard O."/>
            <person name="Fuursted K."/>
            <person name="Christensen J.J."/>
        </authorList>
    </citation>
    <scope>NUCLEOTIDE SEQUENCE [LARGE SCALE GENOMIC DNA]</scope>
    <source>
        <strain evidence="3">CCUG43001</strain>
    </source>
</reference>
<sequence>METIEKFLFRCLLVLCAVNLLFVAWNVGTKLYQNSHPGPPKIESTPRKVSVQPLGDDADRVRYLQIWMVEIDGKREYFGEVIEGGEK</sequence>
<accession>A0A0X8F9W8</accession>
<dbReference type="RefSeq" id="WP_067971355.1">
    <property type="nucleotide sequence ID" value="NZ_CAJHKM010000003.1"/>
</dbReference>
<keyword evidence="1" id="KW-1133">Transmembrane helix</keyword>
<dbReference type="AlphaFoldDB" id="A0A0X8F9W8"/>
<proteinExistence type="predicted"/>
<dbReference type="KEGG" id="asan:AWM72_00030"/>
<keyword evidence="3" id="KW-1185">Reference proteome</keyword>
<protein>
    <submittedName>
        <fullName evidence="2">Uncharacterized protein</fullName>
    </submittedName>
</protein>
<name>A0A0X8F9W8_9LACT</name>
<evidence type="ECO:0000313" key="3">
    <source>
        <dbReference type="Proteomes" id="UP000069912"/>
    </source>
</evidence>
<keyword evidence="1" id="KW-0812">Transmembrane</keyword>